<sequence>MVKIGLVRCEMASRSCPGTSCFKAIKNGTGTLEEFKDEDIDIIGMVTCGGCPGRDSIRQVREMVRRGAEVIFLCTCMIKPIPNPPKCPYAEEIAEAIRNMCDVRVIMGTH</sequence>
<dbReference type="EMBL" id="FOHQ01000003">
    <property type="protein sequence ID" value="SES85859.1"/>
    <property type="molecule type" value="Genomic_DNA"/>
</dbReference>
<dbReference type="AlphaFoldDB" id="A0A1H9ZYA5"/>
<organism evidence="2 3">
    <name type="scientific">Methanococcoides vulcani</name>
    <dbReference type="NCBI Taxonomy" id="1353158"/>
    <lineage>
        <taxon>Archaea</taxon>
        <taxon>Methanobacteriati</taxon>
        <taxon>Methanobacteriota</taxon>
        <taxon>Stenosarchaea group</taxon>
        <taxon>Methanomicrobia</taxon>
        <taxon>Methanosarcinales</taxon>
        <taxon>Methanosarcinaceae</taxon>
        <taxon>Methanococcoides</taxon>
    </lineage>
</organism>
<evidence type="ECO:0000313" key="2">
    <source>
        <dbReference type="EMBL" id="SES85859.1"/>
    </source>
</evidence>
<reference evidence="3" key="1">
    <citation type="submission" date="2016-10" db="EMBL/GenBank/DDBJ databases">
        <authorList>
            <person name="Varghese N."/>
            <person name="Submissions S."/>
        </authorList>
    </citation>
    <scope>NUCLEOTIDE SEQUENCE [LARGE SCALE GENOMIC DNA]</scope>
    <source>
        <strain evidence="3">SLH 33</strain>
    </source>
</reference>
<gene>
    <name evidence="2" type="ORF">SAMN04488587_1309</name>
</gene>
<dbReference type="SMART" id="SM01078">
    <property type="entry name" value="CGGC"/>
    <property type="match status" value="1"/>
</dbReference>
<evidence type="ECO:0000259" key="1">
    <source>
        <dbReference type="SMART" id="SM01078"/>
    </source>
</evidence>
<protein>
    <submittedName>
        <fullName evidence="2">Predicted metal-binding protein</fullName>
    </submittedName>
</protein>
<dbReference type="Proteomes" id="UP000243338">
    <property type="component" value="Unassembled WGS sequence"/>
</dbReference>
<keyword evidence="3" id="KW-1185">Reference proteome</keyword>
<name>A0A1H9ZYA5_9EURY</name>
<dbReference type="STRING" id="1353158.SAMN04488587_1309"/>
<proteinExistence type="predicted"/>
<dbReference type="Pfam" id="PF08821">
    <property type="entry name" value="CGGC"/>
    <property type="match status" value="1"/>
</dbReference>
<evidence type="ECO:0000313" key="3">
    <source>
        <dbReference type="Proteomes" id="UP000243338"/>
    </source>
</evidence>
<dbReference type="OrthoDB" id="63175at2157"/>
<accession>A0A1H9ZYA5</accession>
<dbReference type="RefSeq" id="WP_091689809.1">
    <property type="nucleotide sequence ID" value="NZ_CAAGSJ010000005.1"/>
</dbReference>
<dbReference type="InterPro" id="IPR014925">
    <property type="entry name" value="CGGC_dom"/>
</dbReference>
<feature type="domain" description="CGGC" evidence="1">
    <location>
        <begin position="3"/>
        <end position="110"/>
    </location>
</feature>